<comment type="domain">
    <text evidence="12">Consists of 3 domains; the N-terminus binds the ribosome, the middle domain has PPIase activity, while the C-terminus has intrinsic chaperone activity on its own.</text>
</comment>
<evidence type="ECO:0000256" key="3">
    <source>
        <dbReference type="ARBA" id="ARBA00013194"/>
    </source>
</evidence>
<evidence type="ECO:0000256" key="9">
    <source>
        <dbReference type="ARBA" id="ARBA00023235"/>
    </source>
</evidence>
<dbReference type="EMBL" id="LJIW01000001">
    <property type="protein sequence ID" value="PNG97379.1"/>
    <property type="molecule type" value="Genomic_DNA"/>
</dbReference>
<dbReference type="GO" id="GO:0044183">
    <property type="term" value="F:protein folding chaperone"/>
    <property type="evidence" value="ECO:0007669"/>
    <property type="project" value="TreeGrafter"/>
</dbReference>
<evidence type="ECO:0000313" key="18">
    <source>
        <dbReference type="Proteomes" id="UP000236520"/>
    </source>
</evidence>
<dbReference type="Gene3D" id="3.10.50.40">
    <property type="match status" value="1"/>
</dbReference>
<evidence type="ECO:0000256" key="1">
    <source>
        <dbReference type="ARBA" id="ARBA00000971"/>
    </source>
</evidence>
<organism evidence="17 18">
    <name type="scientific">Streptomyces malaysiensis</name>
    <dbReference type="NCBI Taxonomy" id="92644"/>
    <lineage>
        <taxon>Bacteria</taxon>
        <taxon>Bacillati</taxon>
        <taxon>Actinomycetota</taxon>
        <taxon>Actinomycetes</taxon>
        <taxon>Kitasatosporales</taxon>
        <taxon>Streptomycetaceae</taxon>
        <taxon>Streptomyces</taxon>
        <taxon>Streptomyces violaceusniger group</taxon>
    </lineage>
</organism>
<feature type="compositionally biased region" description="Basic and acidic residues" evidence="15">
    <location>
        <begin position="465"/>
        <end position="474"/>
    </location>
</feature>
<comment type="function">
    <text evidence="12">Involved in protein export. Acts as a chaperone by maintaining the newly synthesized protein in an open conformation. Functions as a peptidyl-prolyl cis-trans isomerase.</text>
</comment>
<evidence type="ECO:0000256" key="4">
    <source>
        <dbReference type="ARBA" id="ARBA00016902"/>
    </source>
</evidence>
<dbReference type="GO" id="GO:0051301">
    <property type="term" value="P:cell division"/>
    <property type="evidence" value="ECO:0007669"/>
    <property type="project" value="UniProtKB-KW"/>
</dbReference>
<dbReference type="RefSeq" id="WP_069865834.1">
    <property type="nucleotide sequence ID" value="NZ_JBHWGF010000032.1"/>
</dbReference>
<dbReference type="GO" id="GO:0043335">
    <property type="term" value="P:protein unfolding"/>
    <property type="evidence" value="ECO:0007669"/>
    <property type="project" value="TreeGrafter"/>
</dbReference>
<name>A0A2J7ZB03_STRMQ</name>
<dbReference type="GO" id="GO:0043022">
    <property type="term" value="F:ribosome binding"/>
    <property type="evidence" value="ECO:0007669"/>
    <property type="project" value="TreeGrafter"/>
</dbReference>
<dbReference type="Pfam" id="PF00254">
    <property type="entry name" value="FKBP_C"/>
    <property type="match status" value="1"/>
</dbReference>
<keyword evidence="8 12" id="KW-0143">Chaperone</keyword>
<dbReference type="Gene3D" id="3.30.70.1050">
    <property type="entry name" value="Trigger factor ribosome-binding domain"/>
    <property type="match status" value="1"/>
</dbReference>
<dbReference type="EC" id="5.2.1.8" evidence="3 12"/>
<dbReference type="NCBIfam" id="TIGR00115">
    <property type="entry name" value="tig"/>
    <property type="match status" value="1"/>
</dbReference>
<dbReference type="PANTHER" id="PTHR30560">
    <property type="entry name" value="TRIGGER FACTOR CHAPERONE AND PEPTIDYL-PROLYL CIS/TRANS ISOMERASE"/>
    <property type="match status" value="1"/>
</dbReference>
<evidence type="ECO:0000256" key="5">
    <source>
        <dbReference type="ARBA" id="ARBA00022490"/>
    </source>
</evidence>
<dbReference type="InterPro" id="IPR005215">
    <property type="entry name" value="Trig_fac"/>
</dbReference>
<evidence type="ECO:0000256" key="14">
    <source>
        <dbReference type="RuleBase" id="RU003914"/>
    </source>
</evidence>
<evidence type="ECO:0000256" key="12">
    <source>
        <dbReference type="HAMAP-Rule" id="MF_00303"/>
    </source>
</evidence>
<dbReference type="SUPFAM" id="SSF54534">
    <property type="entry name" value="FKBP-like"/>
    <property type="match status" value="1"/>
</dbReference>
<keyword evidence="5 12" id="KW-0963">Cytoplasm</keyword>
<comment type="catalytic activity">
    <reaction evidence="1 12 13">
        <text>[protein]-peptidylproline (omega=180) = [protein]-peptidylproline (omega=0)</text>
        <dbReference type="Rhea" id="RHEA:16237"/>
        <dbReference type="Rhea" id="RHEA-COMP:10747"/>
        <dbReference type="Rhea" id="RHEA-COMP:10748"/>
        <dbReference type="ChEBI" id="CHEBI:83833"/>
        <dbReference type="ChEBI" id="CHEBI:83834"/>
        <dbReference type="EC" id="5.2.1.8"/>
    </reaction>
</comment>
<dbReference type="SUPFAM" id="SSF102735">
    <property type="entry name" value="Trigger factor ribosome-binding domain"/>
    <property type="match status" value="1"/>
</dbReference>
<dbReference type="InterPro" id="IPR036611">
    <property type="entry name" value="Trigger_fac_ribosome-bd_sf"/>
</dbReference>
<accession>A0A2J7ZB03</accession>
<evidence type="ECO:0000256" key="15">
    <source>
        <dbReference type="SAM" id="MobiDB-lite"/>
    </source>
</evidence>
<dbReference type="PROSITE" id="PS50059">
    <property type="entry name" value="FKBP_PPIASE"/>
    <property type="match status" value="1"/>
</dbReference>
<keyword evidence="9 12" id="KW-0413">Isomerase</keyword>
<evidence type="ECO:0000259" key="16">
    <source>
        <dbReference type="PROSITE" id="PS50059"/>
    </source>
</evidence>
<protein>
    <recommendedName>
        <fullName evidence="4 12">Trigger factor</fullName>
        <shortName evidence="12">TF</shortName>
        <ecNumber evidence="3 12">5.2.1.8</ecNumber>
    </recommendedName>
    <alternativeName>
        <fullName evidence="11 12">PPIase</fullName>
    </alternativeName>
</protein>
<dbReference type="SUPFAM" id="SSF109998">
    <property type="entry name" value="Triger factor/SurA peptide-binding domain-like"/>
    <property type="match status" value="1"/>
</dbReference>
<dbReference type="InterPro" id="IPR008880">
    <property type="entry name" value="Trigger_fac_C"/>
</dbReference>
<dbReference type="Pfam" id="PF05698">
    <property type="entry name" value="Trigger_C"/>
    <property type="match status" value="1"/>
</dbReference>
<feature type="compositionally biased region" description="Acidic residues" evidence="15">
    <location>
        <begin position="432"/>
        <end position="443"/>
    </location>
</feature>
<dbReference type="GO" id="GO:0015031">
    <property type="term" value="P:protein transport"/>
    <property type="evidence" value="ECO:0007669"/>
    <property type="project" value="UniProtKB-UniRule"/>
</dbReference>
<keyword evidence="6 12" id="KW-0132">Cell division</keyword>
<sequence length="474" mass="51932">MKSAVENLNPTRVRLTVEVPFEELKPSLDAAYKKINQQVSVPGFRKGKIPARIIDQRFGRGAVLEEAVNEALPKFYTDAVNEGELNPLGQPEVDITELKDNELLTFTAEVDIRPAIEIPDYSGIEVTVDSVEVSDEDIDKSVEQLRERFATTTPVERAAAEGDIVVIDLEAKVDGEVLEDGVATGVTYTIGSGELLDGIDEAVTGLEAGGDATFTSELKGGSAQGKEAEVSVKVSEVKARELPELDDDFAQLASEFDTLEEMRADSRTRLERSKKFEQATQAQEKVLDALLELVEVPIPEKLLQEEINTRKHNLEHHQLAQMGLNLDSYLQMQDKTAEEFEAELKEQAEKGIRTQFVLDELVNKEQLSVGQEELTEHLMRRAQSSGMSPDQFAQAVVEGGQVPMLVGEVARGKALAVVVEAAKVVDDKGETVDLDDEEDETGETVEVTSEPAEAATEAAEEPAEPQEKQDKAES</sequence>
<evidence type="ECO:0000256" key="6">
    <source>
        <dbReference type="ARBA" id="ARBA00022618"/>
    </source>
</evidence>
<evidence type="ECO:0000256" key="11">
    <source>
        <dbReference type="ARBA" id="ARBA00029986"/>
    </source>
</evidence>
<evidence type="ECO:0000256" key="2">
    <source>
        <dbReference type="ARBA" id="ARBA00005464"/>
    </source>
</evidence>
<gene>
    <name evidence="12" type="primary">tig</name>
    <name evidence="17" type="ORF">SMF913_13404</name>
</gene>
<dbReference type="HAMAP" id="MF_00303">
    <property type="entry name" value="Trigger_factor_Tig"/>
    <property type="match status" value="1"/>
</dbReference>
<keyword evidence="10 12" id="KW-0131">Cell cycle</keyword>
<reference evidence="17 18" key="1">
    <citation type="submission" date="2015-09" db="EMBL/GenBank/DDBJ databases">
        <title>Genome sequence, genome mining and natural product profiling of a biocontrol bacterium Streptomyces malaysiensis F913.</title>
        <authorList>
            <person name="Xu Y."/>
            <person name="Wei J."/>
            <person name="Xie J."/>
            <person name="Li T."/>
            <person name="Zhou Z."/>
        </authorList>
    </citation>
    <scope>NUCLEOTIDE SEQUENCE [LARGE SCALE GENOMIC DNA]</scope>
    <source>
        <strain evidence="17 18">F913</strain>
    </source>
</reference>
<dbReference type="InterPro" id="IPR046357">
    <property type="entry name" value="PPIase_dom_sf"/>
</dbReference>
<dbReference type="FunFam" id="3.10.50.40:FF:000019">
    <property type="entry name" value="Trigger factor"/>
    <property type="match status" value="1"/>
</dbReference>
<comment type="similarity">
    <text evidence="2 12 14">Belongs to the FKBP-type PPIase family. Tig subfamily.</text>
</comment>
<comment type="caution">
    <text evidence="17">The sequence shown here is derived from an EMBL/GenBank/DDBJ whole genome shotgun (WGS) entry which is preliminary data.</text>
</comment>
<comment type="subcellular location">
    <subcellularLocation>
        <location evidence="12">Cytoplasm</location>
    </subcellularLocation>
    <text evidence="12">About half TF is bound to the ribosome near the polypeptide exit tunnel while the other half is free in the cytoplasm.</text>
</comment>
<dbReference type="Gene3D" id="1.10.3120.10">
    <property type="entry name" value="Trigger factor, C-terminal domain"/>
    <property type="match status" value="1"/>
</dbReference>
<dbReference type="GO" id="GO:0005737">
    <property type="term" value="C:cytoplasm"/>
    <property type="evidence" value="ECO:0007669"/>
    <property type="project" value="UniProtKB-SubCell"/>
</dbReference>
<feature type="compositionally biased region" description="Low complexity" evidence="15">
    <location>
        <begin position="444"/>
        <end position="457"/>
    </location>
</feature>
<dbReference type="FunFam" id="3.30.70.1050:FF:000003">
    <property type="entry name" value="Trigger factor"/>
    <property type="match status" value="1"/>
</dbReference>
<evidence type="ECO:0000313" key="17">
    <source>
        <dbReference type="EMBL" id="PNG97379.1"/>
    </source>
</evidence>
<feature type="region of interest" description="Disordered" evidence="15">
    <location>
        <begin position="427"/>
        <end position="474"/>
    </location>
</feature>
<dbReference type="InterPro" id="IPR037041">
    <property type="entry name" value="Trigger_fac_C_sf"/>
</dbReference>
<feature type="domain" description="PPIase FKBP-type" evidence="16">
    <location>
        <begin position="162"/>
        <end position="209"/>
    </location>
</feature>
<dbReference type="Pfam" id="PF05697">
    <property type="entry name" value="Trigger_N"/>
    <property type="match status" value="1"/>
</dbReference>
<dbReference type="GO" id="GO:0003755">
    <property type="term" value="F:peptidyl-prolyl cis-trans isomerase activity"/>
    <property type="evidence" value="ECO:0007669"/>
    <property type="project" value="UniProtKB-UniRule"/>
</dbReference>
<dbReference type="Proteomes" id="UP000236520">
    <property type="component" value="Unassembled WGS sequence"/>
</dbReference>
<dbReference type="GO" id="GO:0051083">
    <property type="term" value="P:'de novo' cotranslational protein folding"/>
    <property type="evidence" value="ECO:0007669"/>
    <property type="project" value="TreeGrafter"/>
</dbReference>
<dbReference type="PANTHER" id="PTHR30560:SF3">
    <property type="entry name" value="TRIGGER FACTOR-LIKE PROTEIN TIG, CHLOROPLASTIC"/>
    <property type="match status" value="1"/>
</dbReference>
<evidence type="ECO:0000256" key="10">
    <source>
        <dbReference type="ARBA" id="ARBA00023306"/>
    </source>
</evidence>
<dbReference type="InterPro" id="IPR001179">
    <property type="entry name" value="PPIase_FKBP_dom"/>
</dbReference>
<evidence type="ECO:0000256" key="8">
    <source>
        <dbReference type="ARBA" id="ARBA00023186"/>
    </source>
</evidence>
<dbReference type="PIRSF" id="PIRSF003095">
    <property type="entry name" value="Trigger_factor"/>
    <property type="match status" value="1"/>
</dbReference>
<keyword evidence="7 12" id="KW-0697">Rotamase</keyword>
<proteinExistence type="inferred from homology"/>
<dbReference type="InterPro" id="IPR008881">
    <property type="entry name" value="Trigger_fac_ribosome-bd_bac"/>
</dbReference>
<dbReference type="InterPro" id="IPR027304">
    <property type="entry name" value="Trigger_fact/SurA_dom_sf"/>
</dbReference>
<evidence type="ECO:0000256" key="7">
    <source>
        <dbReference type="ARBA" id="ARBA00023110"/>
    </source>
</evidence>
<keyword evidence="18" id="KW-1185">Reference proteome</keyword>
<dbReference type="AlphaFoldDB" id="A0A2J7ZB03"/>
<evidence type="ECO:0000256" key="13">
    <source>
        <dbReference type="PROSITE-ProRule" id="PRU00277"/>
    </source>
</evidence>